<keyword evidence="4" id="KW-0645">Protease</keyword>
<dbReference type="Pfam" id="PF17771">
    <property type="entry name" value="ADAMTS_CR_2"/>
    <property type="match status" value="1"/>
</dbReference>
<dbReference type="InterPro" id="IPR000884">
    <property type="entry name" value="TSP1_rpt"/>
</dbReference>
<dbReference type="InterPro" id="IPR001590">
    <property type="entry name" value="Peptidase_M12B"/>
</dbReference>
<feature type="binding site" evidence="15">
    <location>
        <position position="701"/>
    </location>
    <ligand>
        <name>Ca(2+)</name>
        <dbReference type="ChEBI" id="CHEBI:29108"/>
        <label>1</label>
    </ligand>
</feature>
<dbReference type="Proteomes" id="UP001221898">
    <property type="component" value="Unassembled WGS sequence"/>
</dbReference>
<dbReference type="FunFam" id="3.40.390.10:FF:000008">
    <property type="entry name" value="A disintegrin and metalloproteinase with thrombospondin motifs 3"/>
    <property type="match status" value="1"/>
</dbReference>
<feature type="binding site" evidence="15">
    <location>
        <position position="502"/>
    </location>
    <ligand>
        <name>Ca(2+)</name>
        <dbReference type="ChEBI" id="CHEBI:29108"/>
        <label>2</label>
    </ligand>
</feature>
<accession>A0AAD7RPB2</accession>
<feature type="disulfide bond" evidence="16">
    <location>
        <begin position="821"/>
        <end position="833"/>
    </location>
</feature>
<dbReference type="InterPro" id="IPR041645">
    <property type="entry name" value="ADAMTS_CR_2"/>
</dbReference>
<dbReference type="GO" id="GO:0006508">
    <property type="term" value="P:proteolysis"/>
    <property type="evidence" value="ECO:0007669"/>
    <property type="project" value="UniProtKB-KW"/>
</dbReference>
<feature type="binding site" evidence="15 17">
    <location>
        <position position="645"/>
    </location>
    <ligand>
        <name>Zn(2+)</name>
        <dbReference type="ChEBI" id="CHEBI:29105"/>
        <note>catalytic</note>
    </ligand>
</feature>
<feature type="disulfide bond" evidence="16">
    <location>
        <begin position="745"/>
        <end position="778"/>
    </location>
</feature>
<sequence>MMYANVKEAYSSSALPPLGTSDHNLIRLVPTYKPVVRRQPVNTRTVQLWSGEVEERLQDCLQITNWDLFTEDFGEDVEGLADCITLYIRTCEESIVPTKKVRCFPNNKPWINKNIKALLNRKKRAFVAKDREGVKSVQKELKGELRRAKKGYKEKIEGKLEDNSTREVWDGITGQKQAGLDKGGGQDCANKLNLFFNRFDVPPPTHTPPAGRVSQSAAQIHIQAKKGRPATPHPLCPHTQDNDYRPFGAVMDVVSGFTFLIIFPFCLHTNSLYIASSIESLQHILGEYGIVKPVSTDAEGRFLSHAVSAGRMSGQLHRRWRREATEEERHARPGEMLFYNVTVFGRELHLRLRPNSRLVAPGARVEWQEDGEVTRTEPIVGNCLYVGDVADVKGASVAVSNCDGLAGMIRIEQEEYFIEPLERGGHVTREEEGGSGRPHIVYCRSAVKRLPVNHPADFPSPGFELGGLMDLETLSRGVEQSLNQNQTQRPRRQAADEPYSIEVLLGVDYSVVQFHGKESVQRYLLTLMNIVNEIYQDSSLGARINVVLVRMIMLCYGKSTSLIELGNPSQSLENVCRWAFLQQKEDTGDAEHHDHAIFLTRREFGPTGMQGYAPVTGMCHPVRSCTLNHEDGFSSAFVVAHETGHVLGMEHDGQGNRCGDEVHMGSIMAPLVQAAFHRFHWSRCSQQELSRYLHSYDCLRDDPFDHDWPSLPQLPGIYYSMNEQCRFDFGSGYMMCTAYSTFDPCKQLWCSHAENPFFCKTKKGPPIDGTMCAPGKHCFKGHCIWLTPDVLRQDGNWGAWTKFGSCSRTCGAGVWFRTRQCNNPLPVNGGRTCLGPNYEFQLCNTAECGNLFADFREEQCQTLDPIFQFQNSEHHWLPFESVEPKERCHLHCQSKETGDVVDMKRLTHDGTHCSYKDPYSVCVRGDCVNVGCDFVIGSTRQEDMCGVCGGDNSSCKIIKGNFTRSAKKPGFIKILEIPRGARHLLIQEFKGTEHILALKSQATGHFFLNAEDEFPESRTVVEKGVAWEYQNDDDKETVRTNGP</sequence>
<dbReference type="AlphaFoldDB" id="A0AAD7RPB2"/>
<feature type="binding site" evidence="15">
    <location>
        <position position="701"/>
    </location>
    <ligand>
        <name>Ca(2+)</name>
        <dbReference type="ChEBI" id="CHEBI:29108"/>
        <label>2</label>
    </ligand>
</feature>
<dbReference type="InterPro" id="IPR002870">
    <property type="entry name" value="Peptidase_M12B_N"/>
</dbReference>
<comment type="caution">
    <text evidence="17">Lacks conserved residue(s) required for the propagation of feature annotation.</text>
</comment>
<evidence type="ECO:0000256" key="9">
    <source>
        <dbReference type="ARBA" id="ARBA00022833"/>
    </source>
</evidence>
<keyword evidence="20" id="KW-1185">Reference proteome</keyword>
<reference evidence="19" key="1">
    <citation type="journal article" date="2023" name="Science">
        <title>Genome structures resolve the early diversification of teleost fishes.</title>
        <authorList>
            <person name="Parey E."/>
            <person name="Louis A."/>
            <person name="Montfort J."/>
            <person name="Bouchez O."/>
            <person name="Roques C."/>
            <person name="Iampietro C."/>
            <person name="Lluch J."/>
            <person name="Castinel A."/>
            <person name="Donnadieu C."/>
            <person name="Desvignes T."/>
            <person name="Floi Bucao C."/>
            <person name="Jouanno E."/>
            <person name="Wen M."/>
            <person name="Mejri S."/>
            <person name="Dirks R."/>
            <person name="Jansen H."/>
            <person name="Henkel C."/>
            <person name="Chen W.J."/>
            <person name="Zahm M."/>
            <person name="Cabau C."/>
            <person name="Klopp C."/>
            <person name="Thompson A.W."/>
            <person name="Robinson-Rechavi M."/>
            <person name="Braasch I."/>
            <person name="Lecointre G."/>
            <person name="Bobe J."/>
            <person name="Postlethwait J.H."/>
            <person name="Berthelot C."/>
            <person name="Roest Crollius H."/>
            <person name="Guiguen Y."/>
        </authorList>
    </citation>
    <scope>NUCLEOTIDE SEQUENCE</scope>
    <source>
        <strain evidence="19">NC1722</strain>
    </source>
</reference>
<evidence type="ECO:0000313" key="19">
    <source>
        <dbReference type="EMBL" id="KAJ8387864.1"/>
    </source>
</evidence>
<dbReference type="PANTHER" id="PTHR13723:SF141">
    <property type="entry name" value="A DISINTEGRIN AND METALLOPROTEINASE WITH THROMBOSPONDIN MOTIFS 2"/>
    <property type="match status" value="1"/>
</dbReference>
<name>A0AAD7RPB2_9TELE</name>
<keyword evidence="15" id="KW-0106">Calcium</keyword>
<dbReference type="SUPFAM" id="SSF82895">
    <property type="entry name" value="TSP-1 type 1 repeat"/>
    <property type="match status" value="1"/>
</dbReference>
<feature type="binding site" evidence="15">
    <location>
        <position position="594"/>
    </location>
    <ligand>
        <name>Ca(2+)</name>
        <dbReference type="ChEBI" id="CHEBI:29108"/>
        <label>1</label>
    </ligand>
</feature>
<keyword evidence="10" id="KW-0482">Metalloprotease</keyword>
<evidence type="ECO:0000256" key="13">
    <source>
        <dbReference type="ARBA" id="ARBA00023180"/>
    </source>
</evidence>
<feature type="disulfide bond" evidence="16">
    <location>
        <begin position="810"/>
        <end position="848"/>
    </location>
</feature>
<dbReference type="CDD" id="cd04273">
    <property type="entry name" value="ZnMc_ADAMTS_like"/>
    <property type="match status" value="1"/>
</dbReference>
<dbReference type="PRINTS" id="PR01857">
    <property type="entry name" value="ADAMTSFAMILY"/>
</dbReference>
<dbReference type="PROSITE" id="PS50092">
    <property type="entry name" value="TSP1"/>
    <property type="match status" value="1"/>
</dbReference>
<evidence type="ECO:0000256" key="6">
    <source>
        <dbReference type="ARBA" id="ARBA00022729"/>
    </source>
</evidence>
<feature type="disulfide bond" evidence="16">
    <location>
        <begin position="576"/>
        <end position="625"/>
    </location>
</feature>
<dbReference type="Pfam" id="PF01562">
    <property type="entry name" value="Pep_M12B_propep"/>
    <property type="match status" value="1"/>
</dbReference>
<keyword evidence="13" id="KW-0325">Glycoprotein</keyword>
<feature type="domain" description="Peptidase M12B" evidence="18">
    <location>
        <begin position="499"/>
        <end position="703"/>
    </location>
</feature>
<feature type="disulfide bond" evidence="16">
    <location>
        <begin position="658"/>
        <end position="684"/>
    </location>
</feature>
<evidence type="ECO:0000256" key="3">
    <source>
        <dbReference type="ARBA" id="ARBA00022530"/>
    </source>
</evidence>
<dbReference type="Gene3D" id="2.20.100.10">
    <property type="entry name" value="Thrombospondin type-1 (TSP1) repeat"/>
    <property type="match status" value="1"/>
</dbReference>
<keyword evidence="6" id="KW-0732">Signal</keyword>
<dbReference type="Pfam" id="PF00090">
    <property type="entry name" value="TSP_1"/>
    <property type="match status" value="1"/>
</dbReference>
<dbReference type="Pfam" id="PF19236">
    <property type="entry name" value="ADAMTS_CR_3"/>
    <property type="match status" value="1"/>
</dbReference>
<dbReference type="FunFam" id="2.20.100.10:FF:000006">
    <property type="entry name" value="A disintegrin and metalloproteinase with thrombospondin motifs 1"/>
    <property type="match status" value="1"/>
</dbReference>
<evidence type="ECO:0000256" key="12">
    <source>
        <dbReference type="ARBA" id="ARBA00023157"/>
    </source>
</evidence>
<evidence type="ECO:0000256" key="15">
    <source>
        <dbReference type="PIRSR" id="PIRSR613273-2"/>
    </source>
</evidence>
<evidence type="ECO:0000256" key="10">
    <source>
        <dbReference type="ARBA" id="ARBA00023049"/>
    </source>
</evidence>
<keyword evidence="5 15" id="KW-0479">Metal-binding</keyword>
<evidence type="ECO:0000256" key="14">
    <source>
        <dbReference type="PIRSR" id="PIRSR613273-1"/>
    </source>
</evidence>
<evidence type="ECO:0000256" key="2">
    <source>
        <dbReference type="ARBA" id="ARBA00022525"/>
    </source>
</evidence>
<dbReference type="SMART" id="SM00209">
    <property type="entry name" value="TSP1"/>
    <property type="match status" value="1"/>
</dbReference>
<dbReference type="PROSITE" id="PS50215">
    <property type="entry name" value="ADAM_MEPRO"/>
    <property type="match status" value="1"/>
</dbReference>
<keyword evidence="2" id="KW-0964">Secreted</keyword>
<feature type="binding site" evidence="15 17">
    <location>
        <position position="651"/>
    </location>
    <ligand>
        <name>Zn(2+)</name>
        <dbReference type="ChEBI" id="CHEBI:29105"/>
        <note>catalytic</note>
    </ligand>
</feature>
<feature type="binding site" evidence="15">
    <location>
        <position position="502"/>
    </location>
    <ligand>
        <name>Ca(2+)</name>
        <dbReference type="ChEBI" id="CHEBI:29108"/>
        <label>1</label>
    </ligand>
</feature>
<keyword evidence="3" id="KW-0272">Extracellular matrix</keyword>
<keyword evidence="12 16" id="KW-1015">Disulfide bond</keyword>
<feature type="disulfide bond" evidence="16">
    <location>
        <begin position="806"/>
        <end position="843"/>
    </location>
</feature>
<comment type="cofactor">
    <cofactor evidence="15">
        <name>Zn(2+)</name>
        <dbReference type="ChEBI" id="CHEBI:29105"/>
    </cofactor>
    <text evidence="15">Binds 1 zinc ion per subunit.</text>
</comment>
<comment type="caution">
    <text evidence="19">The sequence shown here is derived from an EMBL/GenBank/DDBJ whole genome shotgun (WGS) entry which is preliminary data.</text>
</comment>
<dbReference type="Gene3D" id="3.40.1620.60">
    <property type="match status" value="1"/>
</dbReference>
<feature type="disulfide bond" evidence="16">
    <location>
        <begin position="725"/>
        <end position="750"/>
    </location>
</feature>
<dbReference type="EMBL" id="JAINUG010000204">
    <property type="protein sequence ID" value="KAJ8387864.1"/>
    <property type="molecule type" value="Genomic_DNA"/>
</dbReference>
<dbReference type="Gene3D" id="3.40.390.10">
    <property type="entry name" value="Collagenase (Catalytic Domain)"/>
    <property type="match status" value="1"/>
</dbReference>
<dbReference type="Pfam" id="PF01421">
    <property type="entry name" value="Reprolysin"/>
    <property type="match status" value="1"/>
</dbReference>
<dbReference type="InterPro" id="IPR036383">
    <property type="entry name" value="TSP1_rpt_sf"/>
</dbReference>
<dbReference type="GO" id="GO:0030198">
    <property type="term" value="P:extracellular matrix organization"/>
    <property type="evidence" value="ECO:0007669"/>
    <property type="project" value="InterPro"/>
</dbReference>
<proteinExistence type="predicted"/>
<keyword evidence="8" id="KW-0378">Hydrolase</keyword>
<dbReference type="GO" id="GO:0004222">
    <property type="term" value="F:metalloendopeptidase activity"/>
    <property type="evidence" value="ECO:0007669"/>
    <property type="project" value="InterPro"/>
</dbReference>
<feature type="active site" evidence="14 17">
    <location>
        <position position="642"/>
    </location>
</feature>
<evidence type="ECO:0000256" key="7">
    <source>
        <dbReference type="ARBA" id="ARBA00022737"/>
    </source>
</evidence>
<dbReference type="Pfam" id="PF05986">
    <property type="entry name" value="ADAMTS_spacer1"/>
    <property type="match status" value="1"/>
</dbReference>
<feature type="binding site" evidence="15 17">
    <location>
        <position position="641"/>
    </location>
    <ligand>
        <name>Zn(2+)</name>
        <dbReference type="ChEBI" id="CHEBI:29105"/>
        <note>catalytic</note>
    </ligand>
</feature>
<feature type="binding site" evidence="15">
    <location>
        <position position="698"/>
    </location>
    <ligand>
        <name>Ca(2+)</name>
        <dbReference type="ChEBI" id="CHEBI:29108"/>
        <label>1</label>
    </ligand>
</feature>
<dbReference type="FunFam" id="3.40.1620.60:FF:000001">
    <property type="entry name" value="A disintegrin and metalloproteinase with thrombospondin motifs 3"/>
    <property type="match status" value="1"/>
</dbReference>
<dbReference type="SUPFAM" id="SSF55486">
    <property type="entry name" value="Metalloproteases ('zincins'), catalytic domain"/>
    <property type="match status" value="1"/>
</dbReference>
<feature type="disulfide bond" evidence="16">
    <location>
        <begin position="736"/>
        <end position="759"/>
    </location>
</feature>
<dbReference type="InterPro" id="IPR013273">
    <property type="entry name" value="ADAMTS/ADAMTS-like"/>
</dbReference>
<evidence type="ECO:0000256" key="8">
    <source>
        <dbReference type="ARBA" id="ARBA00022801"/>
    </source>
</evidence>
<dbReference type="InterPro" id="IPR024079">
    <property type="entry name" value="MetalloPept_cat_dom_sf"/>
</dbReference>
<dbReference type="InterPro" id="IPR050439">
    <property type="entry name" value="ADAMTS_ADAMTS-like"/>
</dbReference>
<comment type="subcellular location">
    <subcellularLocation>
        <location evidence="1">Secreted</location>
        <location evidence="1">Extracellular space</location>
        <location evidence="1">Extracellular matrix</location>
    </subcellularLocation>
</comment>
<evidence type="ECO:0000256" key="11">
    <source>
        <dbReference type="ARBA" id="ARBA00023145"/>
    </source>
</evidence>
<protein>
    <recommendedName>
        <fullName evidence="18">Peptidase M12B domain-containing protein</fullName>
    </recommendedName>
</protein>
<keyword evidence="7" id="KW-0677">Repeat</keyword>
<gene>
    <name evidence="19" type="ORF">AAFF_G00148990</name>
</gene>
<dbReference type="PANTHER" id="PTHR13723">
    <property type="entry name" value="ADAMTS A DISINTEGRIN AND METALLOPROTEASE WITH THROMBOSPONDIN MOTIFS PROTEASE"/>
    <property type="match status" value="1"/>
</dbReference>
<feature type="disulfide bond" evidence="16">
    <location>
        <begin position="772"/>
        <end position="783"/>
    </location>
</feature>
<organism evidence="19 20">
    <name type="scientific">Aldrovandia affinis</name>
    <dbReference type="NCBI Taxonomy" id="143900"/>
    <lineage>
        <taxon>Eukaryota</taxon>
        <taxon>Metazoa</taxon>
        <taxon>Chordata</taxon>
        <taxon>Craniata</taxon>
        <taxon>Vertebrata</taxon>
        <taxon>Euteleostomi</taxon>
        <taxon>Actinopterygii</taxon>
        <taxon>Neopterygii</taxon>
        <taxon>Teleostei</taxon>
        <taxon>Notacanthiformes</taxon>
        <taxon>Halosauridae</taxon>
        <taxon>Aldrovandia</taxon>
    </lineage>
</organism>
<keyword evidence="11" id="KW-0865">Zymogen</keyword>
<feature type="disulfide bond" evidence="16">
    <location>
        <begin position="619"/>
        <end position="698"/>
    </location>
</feature>
<evidence type="ECO:0000256" key="5">
    <source>
        <dbReference type="ARBA" id="ARBA00022723"/>
    </source>
</evidence>
<evidence type="ECO:0000256" key="16">
    <source>
        <dbReference type="PIRSR" id="PIRSR613273-3"/>
    </source>
</evidence>
<evidence type="ECO:0000256" key="1">
    <source>
        <dbReference type="ARBA" id="ARBA00004498"/>
    </source>
</evidence>
<evidence type="ECO:0000256" key="4">
    <source>
        <dbReference type="ARBA" id="ARBA00022670"/>
    </source>
</evidence>
<dbReference type="InterPro" id="IPR045371">
    <property type="entry name" value="ADAMTS_CR_3"/>
</dbReference>
<evidence type="ECO:0000313" key="20">
    <source>
        <dbReference type="Proteomes" id="UP001221898"/>
    </source>
</evidence>
<dbReference type="GO" id="GO:0031012">
    <property type="term" value="C:extracellular matrix"/>
    <property type="evidence" value="ECO:0007669"/>
    <property type="project" value="TreeGrafter"/>
</dbReference>
<evidence type="ECO:0000256" key="17">
    <source>
        <dbReference type="PROSITE-ProRule" id="PRU00276"/>
    </source>
</evidence>
<dbReference type="GO" id="GO:0046872">
    <property type="term" value="F:metal ion binding"/>
    <property type="evidence" value="ECO:0007669"/>
    <property type="project" value="UniProtKB-KW"/>
</dbReference>
<dbReference type="Gene3D" id="2.60.120.830">
    <property type="match status" value="1"/>
</dbReference>
<dbReference type="InterPro" id="IPR010294">
    <property type="entry name" value="ADAMTS_spacer1"/>
</dbReference>
<keyword evidence="9 15" id="KW-0862">Zinc</keyword>
<evidence type="ECO:0000259" key="18">
    <source>
        <dbReference type="PROSITE" id="PS50215"/>
    </source>
</evidence>